<proteinExistence type="predicted"/>
<sequence length="97" mass="11561">MMIKRFLHHINIHPSKLKENEIKPHLYTLLKKLDFLTLVEDYLNKKLGNVRTEEQARRVFTLLDLLSAQEPLRMRYLKQVCSFSVCSSECLHWKGFS</sequence>
<protein>
    <submittedName>
        <fullName evidence="1">Uncharacterized protein</fullName>
    </submittedName>
</protein>
<accession>A0A5B7H7A8</accession>
<organism evidence="1 2">
    <name type="scientific">Portunus trituberculatus</name>
    <name type="common">Swimming crab</name>
    <name type="synonym">Neptunus trituberculatus</name>
    <dbReference type="NCBI Taxonomy" id="210409"/>
    <lineage>
        <taxon>Eukaryota</taxon>
        <taxon>Metazoa</taxon>
        <taxon>Ecdysozoa</taxon>
        <taxon>Arthropoda</taxon>
        <taxon>Crustacea</taxon>
        <taxon>Multicrustacea</taxon>
        <taxon>Malacostraca</taxon>
        <taxon>Eumalacostraca</taxon>
        <taxon>Eucarida</taxon>
        <taxon>Decapoda</taxon>
        <taxon>Pleocyemata</taxon>
        <taxon>Brachyura</taxon>
        <taxon>Eubrachyura</taxon>
        <taxon>Portunoidea</taxon>
        <taxon>Portunidae</taxon>
        <taxon>Portuninae</taxon>
        <taxon>Portunus</taxon>
    </lineage>
</organism>
<gene>
    <name evidence="1" type="ORF">E2C01_059050</name>
</gene>
<evidence type="ECO:0000313" key="1">
    <source>
        <dbReference type="EMBL" id="MPC64928.1"/>
    </source>
</evidence>
<dbReference type="AlphaFoldDB" id="A0A5B7H7A8"/>
<comment type="caution">
    <text evidence="1">The sequence shown here is derived from an EMBL/GenBank/DDBJ whole genome shotgun (WGS) entry which is preliminary data.</text>
</comment>
<evidence type="ECO:0000313" key="2">
    <source>
        <dbReference type="Proteomes" id="UP000324222"/>
    </source>
</evidence>
<dbReference type="EMBL" id="VSRR010022721">
    <property type="protein sequence ID" value="MPC64928.1"/>
    <property type="molecule type" value="Genomic_DNA"/>
</dbReference>
<reference evidence="1 2" key="1">
    <citation type="submission" date="2019-05" db="EMBL/GenBank/DDBJ databases">
        <title>Another draft genome of Portunus trituberculatus and its Hox gene families provides insights of decapod evolution.</title>
        <authorList>
            <person name="Jeong J.-H."/>
            <person name="Song I."/>
            <person name="Kim S."/>
            <person name="Choi T."/>
            <person name="Kim D."/>
            <person name="Ryu S."/>
            <person name="Kim W."/>
        </authorList>
    </citation>
    <scope>NUCLEOTIDE SEQUENCE [LARGE SCALE GENOMIC DNA]</scope>
    <source>
        <tissue evidence="1">Muscle</tissue>
    </source>
</reference>
<dbReference type="Proteomes" id="UP000324222">
    <property type="component" value="Unassembled WGS sequence"/>
</dbReference>
<dbReference type="OrthoDB" id="6371496at2759"/>
<name>A0A5B7H7A8_PORTR</name>
<keyword evidence="2" id="KW-1185">Reference proteome</keyword>